<organism evidence="1 2">
    <name type="scientific">Vaccinium darrowii</name>
    <dbReference type="NCBI Taxonomy" id="229202"/>
    <lineage>
        <taxon>Eukaryota</taxon>
        <taxon>Viridiplantae</taxon>
        <taxon>Streptophyta</taxon>
        <taxon>Embryophyta</taxon>
        <taxon>Tracheophyta</taxon>
        <taxon>Spermatophyta</taxon>
        <taxon>Magnoliopsida</taxon>
        <taxon>eudicotyledons</taxon>
        <taxon>Gunneridae</taxon>
        <taxon>Pentapetalae</taxon>
        <taxon>asterids</taxon>
        <taxon>Ericales</taxon>
        <taxon>Ericaceae</taxon>
        <taxon>Vaccinioideae</taxon>
        <taxon>Vaccinieae</taxon>
        <taxon>Vaccinium</taxon>
    </lineage>
</organism>
<dbReference type="EMBL" id="CM037159">
    <property type="protein sequence ID" value="KAH7865674.1"/>
    <property type="molecule type" value="Genomic_DNA"/>
</dbReference>
<evidence type="ECO:0000313" key="1">
    <source>
        <dbReference type="EMBL" id="KAH7865674.1"/>
    </source>
</evidence>
<name>A0ACB7ZJM1_9ERIC</name>
<reference evidence="1 2" key="1">
    <citation type="journal article" date="2021" name="Hortic Res">
        <title>High-quality reference genome and annotation aids understanding of berry development for evergreen blueberry (Vaccinium darrowii).</title>
        <authorList>
            <person name="Yu J."/>
            <person name="Hulse-Kemp A.M."/>
            <person name="Babiker E."/>
            <person name="Staton M."/>
        </authorList>
    </citation>
    <scope>NUCLEOTIDE SEQUENCE [LARGE SCALE GENOMIC DNA]</scope>
    <source>
        <strain evidence="2">cv. NJ 8807/NJ 8810</strain>
        <tissue evidence="1">Young leaf</tissue>
    </source>
</reference>
<protein>
    <submittedName>
        <fullName evidence="1">Uncharacterized protein</fullName>
    </submittedName>
</protein>
<proteinExistence type="predicted"/>
<keyword evidence="2" id="KW-1185">Reference proteome</keyword>
<evidence type="ECO:0000313" key="2">
    <source>
        <dbReference type="Proteomes" id="UP000828048"/>
    </source>
</evidence>
<sequence length="104" mass="11735">MSDIEASTRQKILGALVPVWWCEVCNVKCDTKEVLDKYKMGKKHKKEEKLKDSTTPPPPATSRLCVNPGIEPEELELKRRKLMKEGADPDAVMMCEICNVVCNS</sequence>
<comment type="caution">
    <text evidence="1">The sequence shown here is derived from an EMBL/GenBank/DDBJ whole genome shotgun (WGS) entry which is preliminary data.</text>
</comment>
<accession>A0ACB7ZJM1</accession>
<dbReference type="Proteomes" id="UP000828048">
    <property type="component" value="Chromosome 9"/>
</dbReference>
<gene>
    <name evidence="1" type="ORF">Vadar_009674</name>
</gene>